<evidence type="ECO:0000256" key="2">
    <source>
        <dbReference type="ARBA" id="ARBA00022723"/>
    </source>
</evidence>
<dbReference type="KEGG" id="ztr:MYCGRDRAFT_53277"/>
<feature type="domain" description="Zn(2)-C6 fungal-type" evidence="5">
    <location>
        <begin position="17"/>
        <end position="47"/>
    </location>
</feature>
<dbReference type="InParanoid" id="F9WWM8"/>
<feature type="non-terminal residue" evidence="6">
    <location>
        <position position="1"/>
    </location>
</feature>
<protein>
    <recommendedName>
        <fullName evidence="5">Zn(2)-C6 fungal-type domain-containing protein</fullName>
    </recommendedName>
</protein>
<dbReference type="Proteomes" id="UP000008062">
    <property type="component" value="Chromosome 1"/>
</dbReference>
<dbReference type="GO" id="GO:0005634">
    <property type="term" value="C:nucleus"/>
    <property type="evidence" value="ECO:0007669"/>
    <property type="project" value="UniProtKB-SubCell"/>
</dbReference>
<evidence type="ECO:0000313" key="6">
    <source>
        <dbReference type="EMBL" id="EGP92278.1"/>
    </source>
</evidence>
<evidence type="ECO:0000256" key="1">
    <source>
        <dbReference type="ARBA" id="ARBA00004123"/>
    </source>
</evidence>
<dbReference type="eggNOG" id="ENOG502SJC3">
    <property type="taxonomic scope" value="Eukaryota"/>
</dbReference>
<dbReference type="AlphaFoldDB" id="F9WWM8"/>
<dbReference type="EMBL" id="CM001196">
    <property type="protein sequence ID" value="EGP92278.1"/>
    <property type="molecule type" value="Genomic_DNA"/>
</dbReference>
<dbReference type="InterPro" id="IPR036864">
    <property type="entry name" value="Zn2-C6_fun-type_DNA-bd_sf"/>
</dbReference>
<dbReference type="SUPFAM" id="SSF57701">
    <property type="entry name" value="Zn2/Cys6 DNA-binding domain"/>
    <property type="match status" value="1"/>
</dbReference>
<evidence type="ECO:0000313" key="7">
    <source>
        <dbReference type="Proteomes" id="UP000008062"/>
    </source>
</evidence>
<dbReference type="CDD" id="cd00067">
    <property type="entry name" value="GAL4"/>
    <property type="match status" value="1"/>
</dbReference>
<dbReference type="Pfam" id="PF04082">
    <property type="entry name" value="Fungal_trans"/>
    <property type="match status" value="1"/>
</dbReference>
<organism evidence="6 7">
    <name type="scientific">Zymoseptoria tritici (strain CBS 115943 / IPO323)</name>
    <name type="common">Speckled leaf blotch fungus</name>
    <name type="synonym">Septoria tritici</name>
    <dbReference type="NCBI Taxonomy" id="336722"/>
    <lineage>
        <taxon>Eukaryota</taxon>
        <taxon>Fungi</taxon>
        <taxon>Dikarya</taxon>
        <taxon>Ascomycota</taxon>
        <taxon>Pezizomycotina</taxon>
        <taxon>Dothideomycetes</taxon>
        <taxon>Dothideomycetidae</taxon>
        <taxon>Mycosphaerellales</taxon>
        <taxon>Mycosphaerellaceae</taxon>
        <taxon>Zymoseptoria</taxon>
    </lineage>
</organism>
<evidence type="ECO:0000256" key="3">
    <source>
        <dbReference type="ARBA" id="ARBA00023242"/>
    </source>
</evidence>
<keyword evidence="7" id="KW-1185">Reference proteome</keyword>
<accession>F9WWM8</accession>
<dbReference type="Gene3D" id="4.10.240.10">
    <property type="entry name" value="Zn(2)-C6 fungal-type DNA-binding domain"/>
    <property type="match status" value="1"/>
</dbReference>
<feature type="region of interest" description="Disordered" evidence="4">
    <location>
        <begin position="80"/>
        <end position="103"/>
    </location>
</feature>
<dbReference type="OrthoDB" id="424974at2759"/>
<dbReference type="OMA" id="WPNVWDA"/>
<dbReference type="Pfam" id="PF00172">
    <property type="entry name" value="Zn_clus"/>
    <property type="match status" value="1"/>
</dbReference>
<proteinExistence type="predicted"/>
<dbReference type="GO" id="GO:0008270">
    <property type="term" value="F:zinc ion binding"/>
    <property type="evidence" value="ECO:0007669"/>
    <property type="project" value="InterPro"/>
</dbReference>
<dbReference type="PANTHER" id="PTHR31001">
    <property type="entry name" value="UNCHARACTERIZED TRANSCRIPTIONAL REGULATORY PROTEIN"/>
    <property type="match status" value="1"/>
</dbReference>
<name>F9WWM8_ZYMTI</name>
<dbReference type="HOGENOM" id="CLU_004083_7_1_1"/>
<dbReference type="GO" id="GO:0000981">
    <property type="term" value="F:DNA-binding transcription factor activity, RNA polymerase II-specific"/>
    <property type="evidence" value="ECO:0007669"/>
    <property type="project" value="InterPro"/>
</dbReference>
<dbReference type="InterPro" id="IPR050613">
    <property type="entry name" value="Sec_Metabolite_Reg"/>
</dbReference>
<dbReference type="PANTHER" id="PTHR31001:SF50">
    <property type="entry name" value="ZN(II)2CYS6 TRANSCRIPTION FACTOR (EUROFUNG)"/>
    <property type="match status" value="1"/>
</dbReference>
<dbReference type="SMART" id="SM00906">
    <property type="entry name" value="Fungal_trans"/>
    <property type="match status" value="1"/>
</dbReference>
<keyword evidence="2" id="KW-0479">Metal-binding</keyword>
<reference evidence="6 7" key="1">
    <citation type="journal article" date="2011" name="PLoS Genet.">
        <title>Finished genome of the fungal wheat pathogen Mycosphaerella graminicola reveals dispensome structure, chromosome plasticity, and stealth pathogenesis.</title>
        <authorList>
            <person name="Goodwin S.B."/>
            <person name="Ben M'barek S."/>
            <person name="Dhillon B."/>
            <person name="Wittenberg A.H.J."/>
            <person name="Crane C.F."/>
            <person name="Hane J.K."/>
            <person name="Foster A.J."/>
            <person name="Van der Lee T.A.J."/>
            <person name="Grimwood J."/>
            <person name="Aerts A."/>
            <person name="Antoniw J."/>
            <person name="Bailey A."/>
            <person name="Bluhm B."/>
            <person name="Bowler J."/>
            <person name="Bristow J."/>
            <person name="van der Burgt A."/>
            <person name="Canto-Canche B."/>
            <person name="Churchill A.C.L."/>
            <person name="Conde-Ferraez L."/>
            <person name="Cools H.J."/>
            <person name="Coutinho P.M."/>
            <person name="Csukai M."/>
            <person name="Dehal P."/>
            <person name="De Wit P."/>
            <person name="Donzelli B."/>
            <person name="van de Geest H.C."/>
            <person name="van Ham R.C.H.J."/>
            <person name="Hammond-Kosack K.E."/>
            <person name="Henrissat B."/>
            <person name="Kilian A."/>
            <person name="Kobayashi A.K."/>
            <person name="Koopmann E."/>
            <person name="Kourmpetis Y."/>
            <person name="Kuzniar A."/>
            <person name="Lindquist E."/>
            <person name="Lombard V."/>
            <person name="Maliepaard C."/>
            <person name="Martins N."/>
            <person name="Mehrabi R."/>
            <person name="Nap J.P.H."/>
            <person name="Ponomarenko A."/>
            <person name="Rudd J.J."/>
            <person name="Salamov A."/>
            <person name="Schmutz J."/>
            <person name="Schouten H.J."/>
            <person name="Shapiro H."/>
            <person name="Stergiopoulos I."/>
            <person name="Torriani S.F.F."/>
            <person name="Tu H."/>
            <person name="de Vries R.P."/>
            <person name="Waalwijk C."/>
            <person name="Ware S.B."/>
            <person name="Wiebenga A."/>
            <person name="Zwiers L.-H."/>
            <person name="Oliver R.P."/>
            <person name="Grigoriev I.V."/>
            <person name="Kema G.H.J."/>
        </authorList>
    </citation>
    <scope>NUCLEOTIDE SEQUENCE [LARGE SCALE GENOMIC DNA]</scope>
    <source>
        <strain evidence="7">CBS 115943 / IPO323</strain>
    </source>
</reference>
<dbReference type="SMART" id="SM00066">
    <property type="entry name" value="GAL4"/>
    <property type="match status" value="1"/>
</dbReference>
<evidence type="ECO:0000256" key="4">
    <source>
        <dbReference type="SAM" id="MobiDB-lite"/>
    </source>
</evidence>
<evidence type="ECO:0000259" key="5">
    <source>
        <dbReference type="PROSITE" id="PS50048"/>
    </source>
</evidence>
<gene>
    <name evidence="6" type="ORF">MYCGRDRAFT_53277</name>
</gene>
<dbReference type="GO" id="GO:0003677">
    <property type="term" value="F:DNA binding"/>
    <property type="evidence" value="ECO:0007669"/>
    <property type="project" value="InterPro"/>
</dbReference>
<dbReference type="RefSeq" id="XP_003857302.1">
    <property type="nucleotide sequence ID" value="XM_003857254.1"/>
</dbReference>
<dbReference type="PROSITE" id="PS50048">
    <property type="entry name" value="ZN2_CY6_FUNGAL_2"/>
    <property type="match status" value="1"/>
</dbReference>
<sequence length="522" mass="58440">MESSGAGTPQQQHTRLACQACQRRKIKCDRLSPCCGQCQRSNLSCTQSTRKARTRHVKRAGDSELRNRIAKLESLVESLSGDAGLPQDEATRREDEEAETSVNTASIVPSALGKYIGSDFWQSLTGEPSPQMARELHEIYHRNVDTVFKATHRPTIKAFLEGGSYLGLPHEAPANRVLQAAIWFAAVSAIQDQECVARFGIPKSDLQSQFRRHVDVALSQADFINTNDLATVTGAVIYVASSRMSDLSRRAWTLTGLIIRIAYGIGLHREIPTHTPYTKEVRRRIWHTILVLDTFASVDRGTQPLCDTDSTVTPCPTLCNDEDFDENSTSIPTRTGICDMTFTLMCHSAASLTMRLSLSETSPTGETWQQRLELAQKLSKDFHQNYFRYCDPADPFHRFLHAVGRTMISSAILRAVRPLQRHVSSIPPRVDSSFVLQLAVNAMRDSEAVKDDPEAEGWRWMVWVQWHALGVSLAGLCSIRDTELAGQAWELVERAYELNGGHVADTRSGMLWRPIEKLYRKA</sequence>
<dbReference type="GO" id="GO:0006351">
    <property type="term" value="P:DNA-templated transcription"/>
    <property type="evidence" value="ECO:0007669"/>
    <property type="project" value="InterPro"/>
</dbReference>
<keyword evidence="3" id="KW-0539">Nucleus</keyword>
<dbReference type="CDD" id="cd12148">
    <property type="entry name" value="fungal_TF_MHR"/>
    <property type="match status" value="1"/>
</dbReference>
<dbReference type="GeneID" id="13394929"/>
<dbReference type="InterPro" id="IPR001138">
    <property type="entry name" value="Zn2Cys6_DnaBD"/>
</dbReference>
<dbReference type="InterPro" id="IPR007219">
    <property type="entry name" value="XnlR_reg_dom"/>
</dbReference>
<comment type="subcellular location">
    <subcellularLocation>
        <location evidence="1">Nucleus</location>
    </subcellularLocation>
</comment>